<dbReference type="PANTHER" id="PTHR36849:SF1">
    <property type="entry name" value="CYTOPLASMIC PROTEIN"/>
    <property type="match status" value="1"/>
</dbReference>
<dbReference type="EMBL" id="AP025591">
    <property type="protein sequence ID" value="BDG05088.1"/>
    <property type="molecule type" value="Genomic_DNA"/>
</dbReference>
<evidence type="ECO:0000313" key="1">
    <source>
        <dbReference type="EMBL" id="BDG05088.1"/>
    </source>
</evidence>
<reference evidence="2" key="1">
    <citation type="journal article" date="2022" name="Int. J. Syst. Evol. Microbiol.">
        <title>Anaeromyxobacter oryzae sp. nov., Anaeromyxobacter diazotrophicus sp. nov. and Anaeromyxobacter paludicola sp. nov., isolated from paddy soils.</title>
        <authorList>
            <person name="Itoh H."/>
            <person name="Xu Z."/>
            <person name="Mise K."/>
            <person name="Masuda Y."/>
            <person name="Ushijima N."/>
            <person name="Hayakawa C."/>
            <person name="Shiratori Y."/>
            <person name="Senoo K."/>
        </authorList>
    </citation>
    <scope>NUCLEOTIDE SEQUENCE [LARGE SCALE GENOMIC DNA]</scope>
    <source>
        <strain evidence="2">Red232</strain>
    </source>
</reference>
<evidence type="ECO:0008006" key="3">
    <source>
        <dbReference type="Google" id="ProtNLM"/>
    </source>
</evidence>
<proteinExistence type="predicted"/>
<accession>A0ABM7WZW7</accession>
<sequence length="122" mass="14070">MVKIKRAYEKASRSDGYRVLVDRLWPRGIKKEALPLALWAKDVAPTPELRRWFGHDPARFHEFARRYHAELRTGSARAILNELTQRAARGTVTLVYGARDEEHNGAVVLRDAIDDVLREHAR</sequence>
<evidence type="ECO:0000313" key="2">
    <source>
        <dbReference type="Proteomes" id="UP001162891"/>
    </source>
</evidence>
<gene>
    <name evidence="1" type="ORF">AMOR_40840</name>
</gene>
<dbReference type="InterPro" id="IPR052552">
    <property type="entry name" value="YeaO-like"/>
</dbReference>
<keyword evidence="2" id="KW-1185">Reference proteome</keyword>
<dbReference type="Proteomes" id="UP001162891">
    <property type="component" value="Chromosome"/>
</dbReference>
<name>A0ABM7WZW7_9BACT</name>
<organism evidence="1 2">
    <name type="scientific">Anaeromyxobacter oryzae</name>
    <dbReference type="NCBI Taxonomy" id="2918170"/>
    <lineage>
        <taxon>Bacteria</taxon>
        <taxon>Pseudomonadati</taxon>
        <taxon>Myxococcota</taxon>
        <taxon>Myxococcia</taxon>
        <taxon>Myxococcales</taxon>
        <taxon>Cystobacterineae</taxon>
        <taxon>Anaeromyxobacteraceae</taxon>
        <taxon>Anaeromyxobacter</taxon>
    </lineage>
</organism>
<protein>
    <recommendedName>
        <fullName evidence="3">Uroporphyrin-III C-methyltransferase</fullName>
    </recommendedName>
</protein>
<dbReference type="PANTHER" id="PTHR36849">
    <property type="entry name" value="CYTOPLASMIC PROTEIN-RELATED"/>
    <property type="match status" value="1"/>
</dbReference>
<dbReference type="Pfam" id="PF22752">
    <property type="entry name" value="DUF488-N3i"/>
    <property type="match status" value="1"/>
</dbReference>
<dbReference type="RefSeq" id="WP_248353628.1">
    <property type="nucleotide sequence ID" value="NZ_AP025591.1"/>
</dbReference>